<dbReference type="RefSeq" id="WP_013103293.1">
    <property type="nucleotide sequence ID" value="NZ_CP037939.1"/>
</dbReference>
<dbReference type="Proteomes" id="UP000295756">
    <property type="component" value="Chromosome"/>
</dbReference>
<sequence>MKQGKSAQIKKMRQVQRKQKLISKHKLPEFSYNDFAGFLRARFYLTHIDKYSQETFEVASFFLDDVIAMMVNHNFTQFTSNERATVKLNEVMQATLVNSDDRDWRYFVLLIPVLYDMQQFLLKEGNVNARFVVQTSNFDINFWRMIVRTVLAINFFKWQGKDVAELMKNSNAIDELQFKFLLENEQDDDFNLSIIEETFRGTKIKIKALTENTDVVQSVELKPEILDQEMLISDTYLHQFKNASVKGVVSDNVINMLSAFHKGIAETYHVTHDSWDAGTLNHFAMAHLLDYWEPSWDSLDGIGGEVKSYLTFLSQKGALKGLGDILKGTANIDRYIDIVALNHLLSQLDLEKISKLA</sequence>
<evidence type="ECO:0000313" key="1">
    <source>
        <dbReference type="EMBL" id="QBR47151.1"/>
    </source>
</evidence>
<gene>
    <name evidence="1" type="ORF">EW139_03055</name>
</gene>
<dbReference type="EMBL" id="CP037939">
    <property type="protein sequence ID" value="QBR47151.1"/>
    <property type="molecule type" value="Genomic_DNA"/>
</dbReference>
<keyword evidence="2" id="KW-1185">Reference proteome</keyword>
<proteinExistence type="predicted"/>
<accession>A0ABX5SLW0</accession>
<reference evidence="1 2" key="1">
    <citation type="submission" date="2019-03" db="EMBL/GenBank/DDBJ databases">
        <title>Complete Genome Sequence of Leuconostoc kimchii strain NKJ218 Isolated from Homemade Kimchi.</title>
        <authorList>
            <person name="Jung J.Y."/>
            <person name="Jin H.M."/>
            <person name="Jung J.-W."/>
            <person name="Lee S.-Y."/>
            <person name="Ryu B.-G."/>
            <person name="Han S.-S."/>
            <person name="Kang H.K."/>
            <person name="Choi H.W."/>
            <person name="Chung E.J."/>
            <person name="Choi K.-M."/>
        </authorList>
    </citation>
    <scope>NUCLEOTIDE SEQUENCE [LARGE SCALE GENOMIC DNA]</scope>
    <source>
        <strain evidence="1 2">NKJ218</strain>
    </source>
</reference>
<organism evidence="1 2">
    <name type="scientific">Leuconostoc kimchii</name>
    <dbReference type="NCBI Taxonomy" id="136609"/>
    <lineage>
        <taxon>Bacteria</taxon>
        <taxon>Bacillati</taxon>
        <taxon>Bacillota</taxon>
        <taxon>Bacilli</taxon>
        <taxon>Lactobacillales</taxon>
        <taxon>Lactobacillaceae</taxon>
        <taxon>Leuconostoc</taxon>
    </lineage>
</organism>
<protein>
    <submittedName>
        <fullName evidence="1">Metaphase chromosome protein 1</fullName>
    </submittedName>
</protein>
<evidence type="ECO:0000313" key="2">
    <source>
        <dbReference type="Proteomes" id="UP000295756"/>
    </source>
</evidence>
<name>A0ABX5SLW0_9LACO</name>